<organism evidence="4 5">
    <name type="scientific">Acetobacterium wieringae</name>
    <dbReference type="NCBI Taxonomy" id="52694"/>
    <lineage>
        <taxon>Bacteria</taxon>
        <taxon>Bacillati</taxon>
        <taxon>Bacillota</taxon>
        <taxon>Clostridia</taxon>
        <taxon>Eubacteriales</taxon>
        <taxon>Eubacteriaceae</taxon>
        <taxon>Acetobacterium</taxon>
    </lineage>
</organism>
<name>A0A1F2PNC5_9FIRM</name>
<dbReference type="InterPro" id="IPR050245">
    <property type="entry name" value="PrsA_foldase"/>
</dbReference>
<evidence type="ECO:0000256" key="1">
    <source>
        <dbReference type="PROSITE-ProRule" id="PRU00278"/>
    </source>
</evidence>
<proteinExistence type="predicted"/>
<dbReference type="Proteomes" id="UP000176244">
    <property type="component" value="Unassembled WGS sequence"/>
</dbReference>
<reference evidence="4 5" key="1">
    <citation type="submission" date="2015-09" db="EMBL/GenBank/DDBJ databases">
        <title>Genome sequence of Acetobacterium wieringae DSM 1911.</title>
        <authorList>
            <person name="Poehlein A."/>
            <person name="Bengelsdorf F.R."/>
            <person name="Schiel-Bengelsdorf B."/>
            <person name="Duerre P."/>
            <person name="Daniel R."/>
        </authorList>
    </citation>
    <scope>NUCLEOTIDE SEQUENCE [LARGE SCALE GENOMIC DNA]</scope>
    <source>
        <strain evidence="4 5">DSM 1911</strain>
    </source>
</reference>
<dbReference type="EMBL" id="LKEU01000010">
    <property type="protein sequence ID" value="OFV72231.1"/>
    <property type="molecule type" value="Genomic_DNA"/>
</dbReference>
<dbReference type="InterPro" id="IPR000297">
    <property type="entry name" value="PPIase_PpiC"/>
</dbReference>
<keyword evidence="1 4" id="KW-0413">Isomerase</keyword>
<accession>A0A1F2PNC5</accession>
<dbReference type="STRING" id="52694.ACWI_01420"/>
<feature type="chain" id="PRO_5039075524" evidence="2">
    <location>
        <begin position="22"/>
        <end position="495"/>
    </location>
</feature>
<sequence>MKKSRILALLLTGVISVSLFAGGCSLVKVNPEQDKKVEIAVIDGTPLLKENFNNYMAYYQMYFDASGMTFPTDKELTQLKKDILDDLVRVETLTAKAKKDGVTVDETGIAANATSMLESLKTTLGEEKYASVLETYNTDAASFEAFLNKFLLDYSYANTMETNYNNTLKADPSKELNTVVGTVGKDEVKKDVYNYRLANEELLTYYQTQQALKTDDETMKTTNETIFNTIAEQKALAQYAEEKKLTTDQTNIDSYVTTQEAFINYLLPGDEALQQFLDTKFLTIAQFKEFMKQDATASAVSKAVQADLESTVKVTDGEIKKYYDENKASYDTSTVSAKHILASEQALADQVYAEAKNAKTVEEFDAIMAKYQTTEGIQEAADLGAFTKSTMVSEFSDAAFGMDVNTVSEPVKTDYGYHVIYVYDKKDGETPSLEDKKEEITETLKSEKVTEEFDKLKTKLMNKFKVKINDIVTPADAYLEELKTELNVKVYENKI</sequence>
<feature type="signal peptide" evidence="2">
    <location>
        <begin position="1"/>
        <end position="21"/>
    </location>
</feature>
<gene>
    <name evidence="4" type="primary">cbf2_1</name>
    <name evidence="4" type="ORF">ACWI_01420</name>
</gene>
<dbReference type="RefSeq" id="WP_070369519.1">
    <property type="nucleotide sequence ID" value="NZ_LKEU01000010.1"/>
</dbReference>
<evidence type="ECO:0000259" key="3">
    <source>
        <dbReference type="PROSITE" id="PS50198"/>
    </source>
</evidence>
<evidence type="ECO:0000256" key="2">
    <source>
        <dbReference type="SAM" id="SignalP"/>
    </source>
</evidence>
<dbReference type="Pfam" id="PF13624">
    <property type="entry name" value="SurA_N_3"/>
    <property type="match status" value="2"/>
</dbReference>
<comment type="caution">
    <text evidence="4">The sequence shown here is derived from an EMBL/GenBank/DDBJ whole genome shotgun (WGS) entry which is preliminary data.</text>
</comment>
<evidence type="ECO:0000313" key="5">
    <source>
        <dbReference type="Proteomes" id="UP000176244"/>
    </source>
</evidence>
<dbReference type="AlphaFoldDB" id="A0A1F2PNC5"/>
<dbReference type="InterPro" id="IPR046357">
    <property type="entry name" value="PPIase_dom_sf"/>
</dbReference>
<dbReference type="PROSITE" id="PS51257">
    <property type="entry name" value="PROKAR_LIPOPROTEIN"/>
    <property type="match status" value="1"/>
</dbReference>
<dbReference type="PANTHER" id="PTHR47245">
    <property type="entry name" value="PEPTIDYLPROLYL ISOMERASE"/>
    <property type="match status" value="1"/>
</dbReference>
<dbReference type="GO" id="GO:0003755">
    <property type="term" value="F:peptidyl-prolyl cis-trans isomerase activity"/>
    <property type="evidence" value="ECO:0007669"/>
    <property type="project" value="UniProtKB-KW"/>
</dbReference>
<dbReference type="PANTHER" id="PTHR47245:SF2">
    <property type="entry name" value="PEPTIDYL-PROLYL CIS-TRANS ISOMERASE HP_0175-RELATED"/>
    <property type="match status" value="1"/>
</dbReference>
<dbReference type="SUPFAM" id="SSF109998">
    <property type="entry name" value="Triger factor/SurA peptide-binding domain-like"/>
    <property type="match status" value="2"/>
</dbReference>
<dbReference type="Gene3D" id="1.10.4030.10">
    <property type="entry name" value="Porin chaperone SurA, peptide-binding domain"/>
    <property type="match status" value="1"/>
</dbReference>
<dbReference type="Pfam" id="PF13145">
    <property type="entry name" value="Rotamase_2"/>
    <property type="match status" value="1"/>
</dbReference>
<dbReference type="SUPFAM" id="SSF54534">
    <property type="entry name" value="FKBP-like"/>
    <property type="match status" value="1"/>
</dbReference>
<dbReference type="EC" id="5.2.1.8" evidence="4"/>
<dbReference type="Gene3D" id="3.10.50.40">
    <property type="match status" value="1"/>
</dbReference>
<feature type="domain" description="PpiC" evidence="3">
    <location>
        <begin position="332"/>
        <end position="424"/>
    </location>
</feature>
<keyword evidence="2" id="KW-0732">Signal</keyword>
<protein>
    <submittedName>
        <fullName evidence="4">Putative peptidyl-prolyl cis-trans isomerase Cbf2</fullName>
        <ecNumber evidence="4">5.2.1.8</ecNumber>
    </submittedName>
</protein>
<keyword evidence="1" id="KW-0697">Rotamase</keyword>
<dbReference type="InterPro" id="IPR027304">
    <property type="entry name" value="Trigger_fact/SurA_dom_sf"/>
</dbReference>
<dbReference type="OrthoDB" id="14196at2"/>
<dbReference type="PROSITE" id="PS50198">
    <property type="entry name" value="PPIC_PPIASE_2"/>
    <property type="match status" value="1"/>
</dbReference>
<evidence type="ECO:0000313" key="4">
    <source>
        <dbReference type="EMBL" id="OFV72231.1"/>
    </source>
</evidence>